<evidence type="ECO:0000313" key="2">
    <source>
        <dbReference type="Proteomes" id="UP000051587"/>
    </source>
</evidence>
<dbReference type="AlphaFoldDB" id="A0A0P1FKN6"/>
<protein>
    <submittedName>
        <fullName evidence="1">Uncharacterized protein</fullName>
    </submittedName>
</protein>
<dbReference type="STRING" id="53501.SAMN04488043_106180"/>
<dbReference type="Proteomes" id="UP000051587">
    <property type="component" value="Unassembled WGS sequence"/>
</dbReference>
<gene>
    <name evidence="1" type="ORF">TG4357_03719</name>
</gene>
<sequence length="107" mass="12021">MMTFHAQFDRLRVFLAHLELIDMDAQKDAFMNEGMETGDADLILRADTKSSHLIEIRLHGATAFGATEDEAIRNWKKVARQLLPGIEDDGFVTGHPPIGRLPHRVLA</sequence>
<accession>A0A0P1FKN6</accession>
<proteinExistence type="predicted"/>
<keyword evidence="2" id="KW-1185">Reference proteome</keyword>
<name>A0A0P1FKN6_THAGE</name>
<reference evidence="1 2" key="1">
    <citation type="submission" date="2015-09" db="EMBL/GenBank/DDBJ databases">
        <authorList>
            <consortium name="Swine Surveillance"/>
        </authorList>
    </citation>
    <scope>NUCLEOTIDE SEQUENCE [LARGE SCALE GENOMIC DNA]</scope>
    <source>
        <strain evidence="1 2">CECT 4357</strain>
    </source>
</reference>
<evidence type="ECO:0000313" key="1">
    <source>
        <dbReference type="EMBL" id="CUH68653.1"/>
    </source>
</evidence>
<organism evidence="1 2">
    <name type="scientific">Thalassovita gelatinovora</name>
    <name type="common">Thalassobius gelatinovorus</name>
    <dbReference type="NCBI Taxonomy" id="53501"/>
    <lineage>
        <taxon>Bacteria</taxon>
        <taxon>Pseudomonadati</taxon>
        <taxon>Pseudomonadota</taxon>
        <taxon>Alphaproteobacteria</taxon>
        <taxon>Rhodobacterales</taxon>
        <taxon>Roseobacteraceae</taxon>
        <taxon>Thalassovita</taxon>
    </lineage>
</organism>
<dbReference type="EMBL" id="CYSA01000028">
    <property type="protein sequence ID" value="CUH68653.1"/>
    <property type="molecule type" value="Genomic_DNA"/>
</dbReference>